<name>A0A6B9FEN1_9EURY</name>
<feature type="transmembrane region" description="Helical" evidence="7">
    <location>
        <begin position="208"/>
        <end position="228"/>
    </location>
</feature>
<dbReference type="Pfam" id="PF09594">
    <property type="entry name" value="GT87"/>
    <property type="match status" value="1"/>
</dbReference>
<keyword evidence="5 7" id="KW-1133">Transmembrane helix</keyword>
<reference evidence="8 9" key="1">
    <citation type="submission" date="2018-12" db="EMBL/GenBank/DDBJ databases">
        <title>Complete genome sequence of Haloplanus rallus MBLA0036.</title>
        <authorList>
            <person name="Nam Y.-d."/>
            <person name="Kang J."/>
            <person name="Chung W.-H."/>
            <person name="Park Y.S."/>
        </authorList>
    </citation>
    <scope>NUCLEOTIDE SEQUENCE [LARGE SCALE GENOMIC DNA]</scope>
    <source>
        <strain evidence="8 9">MBLA0036</strain>
    </source>
</reference>
<dbReference type="Proteomes" id="UP000428325">
    <property type="component" value="Chromosome"/>
</dbReference>
<gene>
    <name evidence="8" type="ORF">EI982_11190</name>
</gene>
<dbReference type="InterPro" id="IPR018584">
    <property type="entry name" value="GT87"/>
</dbReference>
<protein>
    <submittedName>
        <fullName evidence="8">DUF2029 domain-containing protein</fullName>
    </submittedName>
</protein>
<dbReference type="KEGG" id="hra:EI982_11190"/>
<organism evidence="8 9">
    <name type="scientific">Haloplanus rallus</name>
    <dbReference type="NCBI Taxonomy" id="1816183"/>
    <lineage>
        <taxon>Archaea</taxon>
        <taxon>Methanobacteriati</taxon>
        <taxon>Methanobacteriota</taxon>
        <taxon>Stenosarchaea group</taxon>
        <taxon>Halobacteria</taxon>
        <taxon>Halobacteriales</taxon>
        <taxon>Haloferacaceae</taxon>
        <taxon>Haloplanus</taxon>
    </lineage>
</organism>
<keyword evidence="2" id="KW-1003">Cell membrane</keyword>
<feature type="transmembrane region" description="Helical" evidence="7">
    <location>
        <begin position="265"/>
        <end position="284"/>
    </location>
</feature>
<dbReference type="AlphaFoldDB" id="A0A6B9FEN1"/>
<dbReference type="GeneID" id="43370113"/>
<feature type="transmembrane region" description="Helical" evidence="7">
    <location>
        <begin position="81"/>
        <end position="98"/>
    </location>
</feature>
<feature type="transmembrane region" description="Helical" evidence="7">
    <location>
        <begin position="179"/>
        <end position="196"/>
    </location>
</feature>
<evidence type="ECO:0000313" key="8">
    <source>
        <dbReference type="EMBL" id="QGX95320.1"/>
    </source>
</evidence>
<dbReference type="EMBL" id="CP034345">
    <property type="protein sequence ID" value="QGX95320.1"/>
    <property type="molecule type" value="Genomic_DNA"/>
</dbReference>
<evidence type="ECO:0000256" key="1">
    <source>
        <dbReference type="ARBA" id="ARBA00004651"/>
    </source>
</evidence>
<feature type="transmembrane region" description="Helical" evidence="7">
    <location>
        <begin position="148"/>
        <end position="167"/>
    </location>
</feature>
<evidence type="ECO:0000256" key="5">
    <source>
        <dbReference type="ARBA" id="ARBA00022989"/>
    </source>
</evidence>
<dbReference type="GO" id="GO:0005886">
    <property type="term" value="C:plasma membrane"/>
    <property type="evidence" value="ECO:0007669"/>
    <property type="project" value="UniProtKB-SubCell"/>
</dbReference>
<evidence type="ECO:0000256" key="7">
    <source>
        <dbReference type="SAM" id="Phobius"/>
    </source>
</evidence>
<keyword evidence="4 7" id="KW-0812">Transmembrane</keyword>
<dbReference type="RefSeq" id="WP_157689778.1">
    <property type="nucleotide sequence ID" value="NZ_CP034345.1"/>
</dbReference>
<keyword evidence="3" id="KW-0808">Transferase</keyword>
<keyword evidence="9" id="KW-1185">Reference proteome</keyword>
<evidence type="ECO:0000256" key="4">
    <source>
        <dbReference type="ARBA" id="ARBA00022692"/>
    </source>
</evidence>
<dbReference type="OrthoDB" id="346500at2157"/>
<dbReference type="GO" id="GO:0016758">
    <property type="term" value="F:hexosyltransferase activity"/>
    <property type="evidence" value="ECO:0007669"/>
    <property type="project" value="InterPro"/>
</dbReference>
<evidence type="ECO:0000313" key="9">
    <source>
        <dbReference type="Proteomes" id="UP000428325"/>
    </source>
</evidence>
<keyword evidence="6 7" id="KW-0472">Membrane</keyword>
<evidence type="ECO:0000256" key="3">
    <source>
        <dbReference type="ARBA" id="ARBA00022679"/>
    </source>
</evidence>
<evidence type="ECO:0000256" key="6">
    <source>
        <dbReference type="ARBA" id="ARBA00023136"/>
    </source>
</evidence>
<proteinExistence type="predicted"/>
<evidence type="ECO:0000256" key="2">
    <source>
        <dbReference type="ARBA" id="ARBA00022475"/>
    </source>
</evidence>
<comment type="subcellular location">
    <subcellularLocation>
        <location evidence="1">Cell membrane</location>
        <topology evidence="1">Multi-pass membrane protein</topology>
    </subcellularLocation>
</comment>
<accession>A0A6B9FEN1</accession>
<feature type="transmembrane region" description="Helical" evidence="7">
    <location>
        <begin position="105"/>
        <end position="128"/>
    </location>
</feature>
<sequence length="410" mass="43213">MSLLRRLLARRDDAPLFVAVSLVAGLALATYPAVDWYLRAIGVAPRFGFWDFGAYANAVDRWVAGESLYARNDNGGYHGSYLYPPIALLAFVPFRLALDFRPAAILWTACAVLLLWIAIQRLVGALGVPLRPRERVAILPLVAGFQPVLLAVKLGQTAAGLTALLTLAASASLRGHSHLAGALTACCGVVKLPYAPAGAHLLGDRDRFAGAVVGGLALLALSVLLFGVEAHRTFLDVLAWGVETGSVARSPRIWLPPYYRPLYDVPYGLAIRVLASLAIVVGVLRASTDAVREVTALGFAAVPLLAPLTYTYYFAAALPAVVLLLAAELDRPDGRPTVPVVGLLLLHVHSYGLRTAGLLLPEWVPGLLIQPGLWGNLLLVGLAAARVAAAGGTDLGAARSLASAVGRRGD</sequence>
<feature type="transmembrane region" description="Helical" evidence="7">
    <location>
        <begin position="304"/>
        <end position="326"/>
    </location>
</feature>